<evidence type="ECO:0000256" key="3">
    <source>
        <dbReference type="ARBA" id="ARBA00022946"/>
    </source>
</evidence>
<dbReference type="GO" id="GO:0005763">
    <property type="term" value="C:mitochondrial small ribosomal subunit"/>
    <property type="evidence" value="ECO:0007669"/>
    <property type="project" value="TreeGrafter"/>
</dbReference>
<sequence length="467" mass="53152">MFSLGRRKFVRCLRYNVRVPSCLKESVVCQSSAKPLATADFLKGALHKKHPGLTNLKTIKLPEKLEQAALSILQGRDVKALSVRAHKLTNFLWSRKREISDSKLRENAILLEKKYFALEEDVDIDNVEPGFGALIRKNVLCELRRTTCHRIAIRYNEDIGMVYMMARLAGGYAAVFRALSEIKKREASFAPCSLLDFGSGLGTGAWASHSLWGDSLNEFVCVDSSGDMNRLAEKLLVEGSEEEKPAFKHVYFRQFLPVSPEVQFDLVVAAFSLSELANLKERINTVTTLWTKTKSYLVLVENGTKDGHQLLMEAKDAILKAQEEKQWDPRKPSVFAPCTHQQTCPKLTEKYVLPCNFPQFYNSLKSKSLQTQEKQLERFSYLILSRSEEDTAQNPEPWHLARIISQVHCRTRHVQCKLCCADGKIKQLTISTRRQGKDMYRCARNSNWGDLLPVFVEKDGDVENEDL</sequence>
<dbReference type="InterPro" id="IPR029063">
    <property type="entry name" value="SAM-dependent_MTases_sf"/>
</dbReference>
<dbReference type="PANTHER" id="PTHR13184:SF5">
    <property type="entry name" value="METHYLTRANSFERASE-LIKE PROTEIN 17, MITOCHONDRIAL"/>
    <property type="match status" value="1"/>
</dbReference>
<dbReference type="AlphaFoldDB" id="A0A553R9S0"/>
<dbReference type="Gene3D" id="3.40.50.150">
    <property type="entry name" value="Vaccinia Virus protein VP39"/>
    <property type="match status" value="1"/>
</dbReference>
<organism evidence="8 9">
    <name type="scientific">Danionella cerebrum</name>
    <dbReference type="NCBI Taxonomy" id="2873325"/>
    <lineage>
        <taxon>Eukaryota</taxon>
        <taxon>Metazoa</taxon>
        <taxon>Chordata</taxon>
        <taxon>Craniata</taxon>
        <taxon>Vertebrata</taxon>
        <taxon>Euteleostomi</taxon>
        <taxon>Actinopterygii</taxon>
        <taxon>Neopterygii</taxon>
        <taxon>Teleostei</taxon>
        <taxon>Ostariophysi</taxon>
        <taxon>Cypriniformes</taxon>
        <taxon>Danionidae</taxon>
        <taxon>Danioninae</taxon>
        <taxon>Danionella</taxon>
    </lineage>
</organism>
<evidence type="ECO:0008006" key="10">
    <source>
        <dbReference type="Google" id="ProtNLM"/>
    </source>
</evidence>
<dbReference type="Proteomes" id="UP000316079">
    <property type="component" value="Unassembled WGS sequence"/>
</dbReference>
<comment type="function">
    <text evidence="7">Mitochondrial ribosome (mitoribosome) assembly factor. Binds at the interface of the head and body domains of the mitochondrial small ribosomal subunit (mt-SSU), occluding the mRNA channel and preventing compaction of the head domain towards the body. Probable inactive methyltransferase: retains the characteristic folding and ability to bind S-adenosyl-L-methionine, but it probably lost its methyltransferase activity.</text>
</comment>
<dbReference type="GO" id="GO:0051536">
    <property type="term" value="F:iron-sulfur cluster binding"/>
    <property type="evidence" value="ECO:0007669"/>
    <property type="project" value="UniProtKB-KW"/>
</dbReference>
<dbReference type="Pfam" id="PF09243">
    <property type="entry name" value="Rsm22"/>
    <property type="match status" value="1"/>
</dbReference>
<gene>
    <name evidence="8" type="ORF">DNTS_016987</name>
</gene>
<keyword evidence="2" id="KW-0479">Metal-binding</keyword>
<evidence type="ECO:0000256" key="5">
    <source>
        <dbReference type="ARBA" id="ARBA00023014"/>
    </source>
</evidence>
<keyword evidence="9" id="KW-1185">Reference proteome</keyword>
<evidence type="ECO:0000256" key="2">
    <source>
        <dbReference type="ARBA" id="ARBA00022723"/>
    </source>
</evidence>
<keyword evidence="6" id="KW-0496">Mitochondrion</keyword>
<evidence type="ECO:0000313" key="9">
    <source>
        <dbReference type="Proteomes" id="UP000316079"/>
    </source>
</evidence>
<evidence type="ECO:0000256" key="4">
    <source>
        <dbReference type="ARBA" id="ARBA00023004"/>
    </source>
</evidence>
<name>A0A553R9S0_9TELE</name>
<keyword evidence="4" id="KW-0408">Iron</keyword>
<dbReference type="PANTHER" id="PTHR13184">
    <property type="entry name" value="37S RIBOSOMAL PROTEIN S22"/>
    <property type="match status" value="1"/>
</dbReference>
<protein>
    <recommendedName>
        <fullName evidence="10">Methyltransferase-like protein 17, mitochondrial</fullName>
    </recommendedName>
</protein>
<accession>A0A553R9S0</accession>
<dbReference type="GO" id="GO:0003735">
    <property type="term" value="F:structural constituent of ribosome"/>
    <property type="evidence" value="ECO:0007669"/>
    <property type="project" value="TreeGrafter"/>
</dbReference>
<dbReference type="GO" id="GO:0008168">
    <property type="term" value="F:methyltransferase activity"/>
    <property type="evidence" value="ECO:0007669"/>
    <property type="project" value="InterPro"/>
</dbReference>
<dbReference type="InterPro" id="IPR015324">
    <property type="entry name" value="Ribosomal_Rsm22-like"/>
</dbReference>
<proteinExistence type="predicted"/>
<reference evidence="8 9" key="1">
    <citation type="journal article" date="2019" name="Sci. Data">
        <title>Hybrid genome assembly and annotation of Danionella translucida.</title>
        <authorList>
            <person name="Kadobianskyi M."/>
            <person name="Schulze L."/>
            <person name="Schuelke M."/>
            <person name="Judkewitz B."/>
        </authorList>
    </citation>
    <scope>NUCLEOTIDE SEQUENCE [LARGE SCALE GENOMIC DNA]</scope>
    <source>
        <strain evidence="8 9">Bolton</strain>
    </source>
</reference>
<dbReference type="InterPro" id="IPR052571">
    <property type="entry name" value="Mt_RNA_Methyltransferase"/>
</dbReference>
<dbReference type="GO" id="GO:0006412">
    <property type="term" value="P:translation"/>
    <property type="evidence" value="ECO:0007669"/>
    <property type="project" value="InterPro"/>
</dbReference>
<evidence type="ECO:0000256" key="6">
    <source>
        <dbReference type="ARBA" id="ARBA00023128"/>
    </source>
</evidence>
<dbReference type="GO" id="GO:0046872">
    <property type="term" value="F:metal ion binding"/>
    <property type="evidence" value="ECO:0007669"/>
    <property type="project" value="UniProtKB-KW"/>
</dbReference>
<dbReference type="OrthoDB" id="421327at2759"/>
<dbReference type="SUPFAM" id="SSF53335">
    <property type="entry name" value="S-adenosyl-L-methionine-dependent methyltransferases"/>
    <property type="match status" value="1"/>
</dbReference>
<dbReference type="EMBL" id="SRMA01025124">
    <property type="protein sequence ID" value="TRY98930.1"/>
    <property type="molecule type" value="Genomic_DNA"/>
</dbReference>
<keyword evidence="5" id="KW-0411">Iron-sulfur</keyword>
<keyword evidence="3" id="KW-0809">Transit peptide</keyword>
<evidence type="ECO:0000313" key="8">
    <source>
        <dbReference type="EMBL" id="TRY98930.1"/>
    </source>
</evidence>
<evidence type="ECO:0000256" key="7">
    <source>
        <dbReference type="ARBA" id="ARBA00045681"/>
    </source>
</evidence>
<dbReference type="STRING" id="623744.A0A553R9S0"/>
<comment type="caution">
    <text evidence="8">The sequence shown here is derived from an EMBL/GenBank/DDBJ whole genome shotgun (WGS) entry which is preliminary data.</text>
</comment>
<evidence type="ECO:0000256" key="1">
    <source>
        <dbReference type="ARBA" id="ARBA00004173"/>
    </source>
</evidence>
<comment type="subcellular location">
    <subcellularLocation>
        <location evidence="1">Mitochondrion</location>
    </subcellularLocation>
</comment>